<evidence type="ECO:0000313" key="2">
    <source>
        <dbReference type="Proteomes" id="UP000822142"/>
    </source>
</evidence>
<dbReference type="InterPro" id="IPR011004">
    <property type="entry name" value="Trimer_LpxA-like_sf"/>
</dbReference>
<reference evidence="1 2" key="1">
    <citation type="journal article" date="2020" name="Cell Host Microbe">
        <title>Functional and Genomic Variation between Human-Derived Isolates of Lachnospiraceae Reveals Inter- and Intra-Species Diversity.</title>
        <authorList>
            <person name="Sorbara M.T."/>
            <person name="Littmann E.R."/>
            <person name="Fontana E."/>
            <person name="Moody T.U."/>
            <person name="Kohout C.E."/>
            <person name="Gjonbalaj M."/>
            <person name="Eaton V."/>
            <person name="Seok R."/>
            <person name="Leiner I.M."/>
            <person name="Pamer E.G."/>
        </authorList>
    </citation>
    <scope>NUCLEOTIDE SEQUENCE [LARGE SCALE GENOMIC DNA]</scope>
    <source>
        <strain evidence="1 2">MSK.15.26</strain>
    </source>
</reference>
<gene>
    <name evidence="1" type="ORF">G5A70_11900</name>
</gene>
<name>A0ABX2IDD9_BLAHA</name>
<organism evidence="1 2">
    <name type="scientific">Blautia hansenii</name>
    <name type="common">Ruminococcus hansenii</name>
    <dbReference type="NCBI Taxonomy" id="1322"/>
    <lineage>
        <taxon>Bacteria</taxon>
        <taxon>Bacillati</taxon>
        <taxon>Bacillota</taxon>
        <taxon>Clostridia</taxon>
        <taxon>Lachnospirales</taxon>
        <taxon>Lachnospiraceae</taxon>
        <taxon>Blautia</taxon>
    </lineage>
</organism>
<comment type="caution">
    <text evidence="1">The sequence shown here is derived from an EMBL/GenBank/DDBJ whole genome shotgun (WGS) entry which is preliminary data.</text>
</comment>
<keyword evidence="2" id="KW-1185">Reference proteome</keyword>
<proteinExistence type="predicted"/>
<accession>A0ABX2IDD9</accession>
<dbReference type="Proteomes" id="UP000822142">
    <property type="component" value="Unassembled WGS sequence"/>
</dbReference>
<dbReference type="EMBL" id="JAAITA010000017">
    <property type="protein sequence ID" value="NSJ86858.1"/>
    <property type="molecule type" value="Genomic_DNA"/>
</dbReference>
<dbReference type="RefSeq" id="WP_173749854.1">
    <property type="nucleotide sequence ID" value="NZ_JAAITA010000017.1"/>
</dbReference>
<dbReference type="Gene3D" id="2.160.10.10">
    <property type="entry name" value="Hexapeptide repeat proteins"/>
    <property type="match status" value="1"/>
</dbReference>
<dbReference type="PANTHER" id="PTHR42811">
    <property type="entry name" value="SERINE ACETYLTRANSFERASE"/>
    <property type="match status" value="1"/>
</dbReference>
<dbReference type="SUPFAM" id="SSF51161">
    <property type="entry name" value="Trimeric LpxA-like enzymes"/>
    <property type="match status" value="1"/>
</dbReference>
<evidence type="ECO:0000313" key="1">
    <source>
        <dbReference type="EMBL" id="NSJ86858.1"/>
    </source>
</evidence>
<sequence>MGENCSINQQVTIGYNGKNAPVIGNNVTITVGAIVIGDVHISDCAFIGAGTVVKHDVEIGDIVAGVPAVSIKDKVKK</sequence>
<protein>
    <submittedName>
        <fullName evidence="1">Uncharacterized protein</fullName>
    </submittedName>
</protein>